<dbReference type="SUPFAM" id="SSF50729">
    <property type="entry name" value="PH domain-like"/>
    <property type="match status" value="1"/>
</dbReference>
<sequence length="165" mass="18518">MNLNGNILDTVAYTTSEASLFAIPPPRKAANGEYVHNIFQWDLAKQPLWRGEMRVIEREDFGSDSTTEPLVLKLDFLDDGVLWASLLGEQNLLATRSTKLYVVLVNFNDVKVGLGLQLKDSTQANEFALALQDYRSQQAKMKFYAKPDASTDQDMDSDDFGDFVS</sequence>
<keyword evidence="3" id="KW-1185">Reference proteome</keyword>
<proteinExistence type="predicted"/>
<dbReference type="GO" id="GO:0016020">
    <property type="term" value="C:membrane"/>
    <property type="evidence" value="ECO:0007669"/>
    <property type="project" value="InterPro"/>
</dbReference>
<evidence type="ECO:0000313" key="2">
    <source>
        <dbReference type="EMBL" id="ODQ81063.1"/>
    </source>
</evidence>
<dbReference type="EMBL" id="KV454428">
    <property type="protein sequence ID" value="ODQ81063.1"/>
    <property type="molecule type" value="Genomic_DNA"/>
</dbReference>
<dbReference type="STRING" id="984486.A0A1E3QTP7"/>
<dbReference type="OrthoDB" id="10265489at2759"/>
<evidence type="ECO:0000259" key="1">
    <source>
        <dbReference type="Pfam" id="PF07933"/>
    </source>
</evidence>
<dbReference type="RefSeq" id="XP_018986391.1">
    <property type="nucleotide sequence ID" value="XM_019130368.1"/>
</dbReference>
<dbReference type="InterPro" id="IPR011993">
    <property type="entry name" value="PH-like_dom_sf"/>
</dbReference>
<reference evidence="3" key="1">
    <citation type="submission" date="2016-05" db="EMBL/GenBank/DDBJ databases">
        <title>Comparative genomics of biotechnologically important yeasts.</title>
        <authorList>
            <consortium name="DOE Joint Genome Institute"/>
            <person name="Riley R."/>
            <person name="Haridas S."/>
            <person name="Wolfe K.H."/>
            <person name="Lopes M.R."/>
            <person name="Hittinger C.T."/>
            <person name="Goker M."/>
            <person name="Salamov A."/>
            <person name="Wisecaver J."/>
            <person name="Long T.M."/>
            <person name="Aerts A.L."/>
            <person name="Barry K."/>
            <person name="Choi C."/>
            <person name="Clum A."/>
            <person name="Coughlan A.Y."/>
            <person name="Deshpande S."/>
            <person name="Douglass A.P."/>
            <person name="Hanson S.J."/>
            <person name="Klenk H.-P."/>
            <person name="Labutti K."/>
            <person name="Lapidus A."/>
            <person name="Lindquist E."/>
            <person name="Lipzen A."/>
            <person name="Meier-Kolthoff J.P."/>
            <person name="Ohm R.A."/>
            <person name="Otillar R.P."/>
            <person name="Pangilinan J."/>
            <person name="Peng Y."/>
            <person name="Rokas A."/>
            <person name="Rosa C.A."/>
            <person name="Scheuner C."/>
            <person name="Sibirny A.A."/>
            <person name="Slot J.C."/>
            <person name="Stielow J.B."/>
            <person name="Sun H."/>
            <person name="Kurtzman C.P."/>
            <person name="Blackwell M."/>
            <person name="Grigoriev I.V."/>
            <person name="Jeffries T.W."/>
        </authorList>
    </citation>
    <scope>NUCLEOTIDE SEQUENCE [LARGE SCALE GENOMIC DNA]</scope>
    <source>
        <strain evidence="3">NRRL Y-12698</strain>
    </source>
</reference>
<dbReference type="InterPro" id="IPR012466">
    <property type="entry name" value="NECAP_PHear"/>
</dbReference>
<protein>
    <recommendedName>
        <fullName evidence="1">NECAP PHear domain-containing protein</fullName>
    </recommendedName>
</protein>
<evidence type="ECO:0000313" key="3">
    <source>
        <dbReference type="Proteomes" id="UP000094336"/>
    </source>
</evidence>
<dbReference type="Gene3D" id="2.30.29.30">
    <property type="entry name" value="Pleckstrin-homology domain (PH domain)/Phosphotyrosine-binding domain (PTB)"/>
    <property type="match status" value="1"/>
</dbReference>
<name>A0A1E3QTP7_9ASCO</name>
<dbReference type="Pfam" id="PF07933">
    <property type="entry name" value="DUF1681"/>
    <property type="match status" value="1"/>
</dbReference>
<accession>A0A1E3QTP7</accession>
<dbReference type="Proteomes" id="UP000094336">
    <property type="component" value="Unassembled WGS sequence"/>
</dbReference>
<feature type="domain" description="NECAP PHear" evidence="1">
    <location>
        <begin position="10"/>
        <end position="158"/>
    </location>
</feature>
<dbReference type="GO" id="GO:0006897">
    <property type="term" value="P:endocytosis"/>
    <property type="evidence" value="ECO:0007669"/>
    <property type="project" value="InterPro"/>
</dbReference>
<gene>
    <name evidence="2" type="ORF">BABINDRAFT_165782</name>
</gene>
<organism evidence="2 3">
    <name type="scientific">Babjeviella inositovora NRRL Y-12698</name>
    <dbReference type="NCBI Taxonomy" id="984486"/>
    <lineage>
        <taxon>Eukaryota</taxon>
        <taxon>Fungi</taxon>
        <taxon>Dikarya</taxon>
        <taxon>Ascomycota</taxon>
        <taxon>Saccharomycotina</taxon>
        <taxon>Pichiomycetes</taxon>
        <taxon>Serinales incertae sedis</taxon>
        <taxon>Babjeviella</taxon>
    </lineage>
</organism>
<dbReference type="AlphaFoldDB" id="A0A1E3QTP7"/>
<dbReference type="GeneID" id="30148221"/>